<sequence length="329" mass="35757">MKFINCILSIASLAAINKVNAKDDLLSGIKNLIGADDIKDAFNGIKDAYNKATDAYDSTKGLIDKVFGGNDSTLSGLTTPVINSMWIAVDKESSTQAKFTSFEDVVDSFTNSLSGLNVSEKCAKAIDAYMETKEFKGANDCINSFIAEPFDVTKFCDKPECYGNVLPSNAKNDCLSSDDDKKAISIIELMLNSLEYATSFQCSKYVDNQYCGVHMMKFQTTTTKIEGEQTIDSKAACACYAYAINLKDNENYDESVCKIAKGLFVNKENLICDGKNENADMVKSAEKPEKNFIDKAKDGVTGIFSSDSTTTTVSKITLAASAMALTLLF</sequence>
<name>A0A1Y1VGZ3_9FUNG</name>
<protein>
    <submittedName>
        <fullName evidence="2">Uncharacterized protein</fullName>
    </submittedName>
</protein>
<reference evidence="2 3" key="2">
    <citation type="submission" date="2016-08" db="EMBL/GenBank/DDBJ databases">
        <title>Pervasive Adenine N6-methylation of Active Genes in Fungi.</title>
        <authorList>
            <consortium name="DOE Joint Genome Institute"/>
            <person name="Mondo S.J."/>
            <person name="Dannebaum R.O."/>
            <person name="Kuo R.C."/>
            <person name="Labutti K."/>
            <person name="Haridas S."/>
            <person name="Kuo A."/>
            <person name="Salamov A."/>
            <person name="Ahrendt S.R."/>
            <person name="Lipzen A."/>
            <person name="Sullivan W."/>
            <person name="Andreopoulos W.B."/>
            <person name="Clum A."/>
            <person name="Lindquist E."/>
            <person name="Daum C."/>
            <person name="Ramamoorthy G.K."/>
            <person name="Gryganskyi A."/>
            <person name="Culley D."/>
            <person name="Magnuson J.K."/>
            <person name="James T.Y."/>
            <person name="O'Malley M.A."/>
            <person name="Stajich J.E."/>
            <person name="Spatafora J.W."/>
            <person name="Visel A."/>
            <person name="Grigoriev I.V."/>
        </authorList>
    </citation>
    <scope>NUCLEOTIDE SEQUENCE [LARGE SCALE GENOMIC DNA]</scope>
    <source>
        <strain evidence="3">finn</strain>
    </source>
</reference>
<feature type="chain" id="PRO_5011988073" evidence="1">
    <location>
        <begin position="22"/>
        <end position="329"/>
    </location>
</feature>
<proteinExistence type="predicted"/>
<keyword evidence="3" id="KW-1185">Reference proteome</keyword>
<feature type="signal peptide" evidence="1">
    <location>
        <begin position="1"/>
        <end position="21"/>
    </location>
</feature>
<dbReference type="Proteomes" id="UP000193719">
    <property type="component" value="Unassembled WGS sequence"/>
</dbReference>
<dbReference type="AlphaFoldDB" id="A0A1Y1VGZ3"/>
<organism evidence="2 3">
    <name type="scientific">Piromyces finnis</name>
    <dbReference type="NCBI Taxonomy" id="1754191"/>
    <lineage>
        <taxon>Eukaryota</taxon>
        <taxon>Fungi</taxon>
        <taxon>Fungi incertae sedis</taxon>
        <taxon>Chytridiomycota</taxon>
        <taxon>Chytridiomycota incertae sedis</taxon>
        <taxon>Neocallimastigomycetes</taxon>
        <taxon>Neocallimastigales</taxon>
        <taxon>Neocallimastigaceae</taxon>
        <taxon>Piromyces</taxon>
    </lineage>
</organism>
<evidence type="ECO:0000313" key="3">
    <source>
        <dbReference type="Proteomes" id="UP000193719"/>
    </source>
</evidence>
<accession>A0A1Y1VGZ3</accession>
<comment type="caution">
    <text evidence="2">The sequence shown here is derived from an EMBL/GenBank/DDBJ whole genome shotgun (WGS) entry which is preliminary data.</text>
</comment>
<dbReference type="EMBL" id="MCFH01000008">
    <property type="protein sequence ID" value="ORX55996.1"/>
    <property type="molecule type" value="Genomic_DNA"/>
</dbReference>
<evidence type="ECO:0000313" key="2">
    <source>
        <dbReference type="EMBL" id="ORX55996.1"/>
    </source>
</evidence>
<reference evidence="2 3" key="1">
    <citation type="submission" date="2016-08" db="EMBL/GenBank/DDBJ databases">
        <title>Genomes of anaerobic fungi encode conserved fungal cellulosomes for biomass hydrolysis.</title>
        <authorList>
            <consortium name="DOE Joint Genome Institute"/>
            <person name="Haitjema C.H."/>
            <person name="Gilmore S.P."/>
            <person name="Henske J.K."/>
            <person name="Solomon K.V."/>
            <person name="De Groot R."/>
            <person name="Kuo A."/>
            <person name="Mondo S.J."/>
            <person name="Salamov A.A."/>
            <person name="Labutti K."/>
            <person name="Zhao Z."/>
            <person name="Chiniquy J."/>
            <person name="Barry K."/>
            <person name="Brewer H.M."/>
            <person name="Purvine S.O."/>
            <person name="Wright A.T."/>
            <person name="Boxma B."/>
            <person name="Van Alen T."/>
            <person name="Hackstein J.H."/>
            <person name="Baker S.E."/>
            <person name="Grigoriev I.V."/>
            <person name="O'Malley M.A."/>
        </authorList>
    </citation>
    <scope>NUCLEOTIDE SEQUENCE [LARGE SCALE GENOMIC DNA]</scope>
    <source>
        <strain evidence="3">finn</strain>
    </source>
</reference>
<keyword evidence="1" id="KW-0732">Signal</keyword>
<evidence type="ECO:0000256" key="1">
    <source>
        <dbReference type="SAM" id="SignalP"/>
    </source>
</evidence>
<gene>
    <name evidence="2" type="ORF">BCR36DRAFT_581166</name>
</gene>